<keyword evidence="4" id="KW-0804">Transcription</keyword>
<dbReference type="Gene3D" id="2.40.50.140">
    <property type="entry name" value="Nucleic acid-binding proteins"/>
    <property type="match status" value="1"/>
</dbReference>
<proteinExistence type="inferred from homology"/>
<dbReference type="EMBL" id="AMKT01000069">
    <property type="protein sequence ID" value="OXG15918.1"/>
    <property type="molecule type" value="Genomic_DNA"/>
</dbReference>
<evidence type="ECO:0000256" key="1">
    <source>
        <dbReference type="ARBA" id="ARBA00004123"/>
    </source>
</evidence>
<name>A0A854Q8Q8_CRYNE</name>
<evidence type="ECO:0000313" key="5">
    <source>
        <dbReference type="Proteomes" id="UP000199727"/>
    </source>
</evidence>
<dbReference type="PIRSF" id="PIRSF000779">
    <property type="entry name" value="RNA_pol_Rpb8"/>
    <property type="match status" value="1"/>
</dbReference>
<protein>
    <submittedName>
        <fullName evidence="4">DNA-directed RNA polymerase I, II, and III subunit RPABC3</fullName>
    </submittedName>
</protein>
<sequence length="169" mass="18722">MAKSLTEVTSCSLNLLRTSGLIEEGRVCVFKVSRITATSHSLSMSLTLDIANELYPVEQSETFTLTLARSLVPSELEALDNNAGGDEGEDGSEVRRVKRELWRSNEQGLAEDYDYVMYGKIYKFDDSAQGEAQTTAYFSFGGLLMALRGSYRHLAGVVVGENVYLLMRK</sequence>
<organism evidence="4 5">
    <name type="scientific">Cryptococcus neoformans Tu259-1</name>
    <dbReference type="NCBI Taxonomy" id="1230072"/>
    <lineage>
        <taxon>Eukaryota</taxon>
        <taxon>Fungi</taxon>
        <taxon>Dikarya</taxon>
        <taxon>Basidiomycota</taxon>
        <taxon>Agaricomycotina</taxon>
        <taxon>Tremellomycetes</taxon>
        <taxon>Tremellales</taxon>
        <taxon>Cryptococcaceae</taxon>
        <taxon>Cryptococcus</taxon>
        <taxon>Cryptococcus neoformans species complex</taxon>
    </lineage>
</organism>
<comment type="similarity">
    <text evidence="2">Belongs to the eukaryotic RPB8 RNA polymerase subunit family.</text>
</comment>
<dbReference type="InterPro" id="IPR005570">
    <property type="entry name" value="RPABC3"/>
</dbReference>
<dbReference type="InterPro" id="IPR012340">
    <property type="entry name" value="NA-bd_OB-fold"/>
</dbReference>
<keyword evidence="3" id="KW-0539">Nucleus</keyword>
<dbReference type="GO" id="GO:0005736">
    <property type="term" value="C:RNA polymerase I complex"/>
    <property type="evidence" value="ECO:0007669"/>
    <property type="project" value="TreeGrafter"/>
</dbReference>
<dbReference type="SMART" id="SM00658">
    <property type="entry name" value="RPOL8c"/>
    <property type="match status" value="1"/>
</dbReference>
<reference evidence="4 5" key="1">
    <citation type="submission" date="2017-06" db="EMBL/GenBank/DDBJ databases">
        <title>Global population genomics of the pathogenic fungus Cryptococcus neoformans var. grubii.</title>
        <authorList>
            <person name="Cuomo C."/>
            <person name="Litvintseva A."/>
            <person name="Chen Y."/>
            <person name="Young S."/>
            <person name="Zeng Q."/>
            <person name="Chapman S."/>
            <person name="Gujja S."/>
            <person name="Saif S."/>
            <person name="Birren B."/>
        </authorList>
    </citation>
    <scope>NUCLEOTIDE SEQUENCE [LARGE SCALE GENOMIC DNA]</scope>
    <source>
        <strain evidence="4 5">Tu259-1</strain>
    </source>
</reference>
<dbReference type="GO" id="GO:0005665">
    <property type="term" value="C:RNA polymerase II, core complex"/>
    <property type="evidence" value="ECO:0007669"/>
    <property type="project" value="TreeGrafter"/>
</dbReference>
<dbReference type="GO" id="GO:0005666">
    <property type="term" value="C:RNA polymerase III complex"/>
    <property type="evidence" value="ECO:0007669"/>
    <property type="project" value="TreeGrafter"/>
</dbReference>
<dbReference type="PANTHER" id="PTHR10917:SF0">
    <property type="entry name" value="DNA-DIRECTED RNA POLYMERASES I, II, AND III SUBUNIT RPABC3"/>
    <property type="match status" value="1"/>
</dbReference>
<dbReference type="PANTHER" id="PTHR10917">
    <property type="entry name" value="DNA-DIRECTED RNA POLYMERASES I, II, AND III SUBUNIT RPABC3"/>
    <property type="match status" value="1"/>
</dbReference>
<dbReference type="Pfam" id="PF03870">
    <property type="entry name" value="RNA_pol_Rpb8"/>
    <property type="match status" value="1"/>
</dbReference>
<gene>
    <name evidence="4" type="ORF">C361_05363</name>
</gene>
<dbReference type="GO" id="GO:0003899">
    <property type="term" value="F:DNA-directed RNA polymerase activity"/>
    <property type="evidence" value="ECO:0007669"/>
    <property type="project" value="InterPro"/>
</dbReference>
<evidence type="ECO:0000256" key="2">
    <source>
        <dbReference type="ARBA" id="ARBA00008912"/>
    </source>
</evidence>
<dbReference type="OrthoDB" id="20018at2759"/>
<dbReference type="Proteomes" id="UP000199727">
    <property type="component" value="Unassembled WGS sequence"/>
</dbReference>
<evidence type="ECO:0000313" key="4">
    <source>
        <dbReference type="EMBL" id="OXG15918.1"/>
    </source>
</evidence>
<dbReference type="AlphaFoldDB" id="A0A854Q8Q8"/>
<dbReference type="SUPFAM" id="SSF50249">
    <property type="entry name" value="Nucleic acid-binding proteins"/>
    <property type="match status" value="1"/>
</dbReference>
<keyword evidence="4" id="KW-0240">DNA-directed RNA polymerase</keyword>
<dbReference type="FunFam" id="2.40.50.140:FF:000191">
    <property type="entry name" value="DNA-directed RNA polymerases I, II, and III subunit RPABC3"/>
    <property type="match status" value="1"/>
</dbReference>
<dbReference type="GO" id="GO:0006351">
    <property type="term" value="P:DNA-templated transcription"/>
    <property type="evidence" value="ECO:0007669"/>
    <property type="project" value="InterPro"/>
</dbReference>
<comment type="subcellular location">
    <subcellularLocation>
        <location evidence="1">Nucleus</location>
    </subcellularLocation>
</comment>
<evidence type="ECO:0000256" key="3">
    <source>
        <dbReference type="ARBA" id="ARBA00023242"/>
    </source>
</evidence>
<comment type="caution">
    <text evidence="4">The sequence shown here is derived from an EMBL/GenBank/DDBJ whole genome shotgun (WGS) entry which is preliminary data.</text>
</comment>
<accession>A0A854Q8Q8</accession>